<keyword evidence="3 6" id="KW-0547">Nucleotide-binding</keyword>
<accession>A0A4P2VG17</accession>
<dbReference type="GO" id="GO:0032267">
    <property type="term" value="F:tRNA(Ile)-lysidine synthase activity"/>
    <property type="evidence" value="ECO:0007669"/>
    <property type="project" value="UniProtKB-EC"/>
</dbReference>
<proteinExistence type="inferred from homology"/>
<protein>
    <recommendedName>
        <fullName evidence="6">tRNA(Ile)-lysidine synthase</fullName>
        <ecNumber evidence="6">6.3.4.19</ecNumber>
    </recommendedName>
    <alternativeName>
        <fullName evidence="6">tRNA(Ile)-2-lysyl-cytidine synthase</fullName>
    </alternativeName>
    <alternativeName>
        <fullName evidence="6">tRNA(Ile)-lysidine synthetase</fullName>
    </alternativeName>
</protein>
<keyword evidence="4 6" id="KW-0067">ATP-binding</keyword>
<dbReference type="KEGG" id="sbf:JCM31447_02010"/>
<keyword evidence="6" id="KW-0963">Cytoplasm</keyword>
<gene>
    <name evidence="6" type="primary">tilS</name>
    <name evidence="8" type="ORF">JCM31447_02010</name>
</gene>
<dbReference type="EMBL" id="AP019368">
    <property type="protein sequence ID" value="BBH51783.1"/>
    <property type="molecule type" value="Genomic_DNA"/>
</dbReference>
<evidence type="ECO:0000313" key="8">
    <source>
        <dbReference type="EMBL" id="BBH51783.1"/>
    </source>
</evidence>
<dbReference type="InterPro" id="IPR012094">
    <property type="entry name" value="tRNA_Ile_lys_synt"/>
</dbReference>
<evidence type="ECO:0000313" key="9">
    <source>
        <dbReference type="Proteomes" id="UP000291236"/>
    </source>
</evidence>
<comment type="catalytic activity">
    <reaction evidence="5 6">
        <text>cytidine(34) in tRNA(Ile2) + L-lysine + ATP = lysidine(34) in tRNA(Ile2) + AMP + diphosphate + H(+)</text>
        <dbReference type="Rhea" id="RHEA:43744"/>
        <dbReference type="Rhea" id="RHEA-COMP:10625"/>
        <dbReference type="Rhea" id="RHEA-COMP:10670"/>
        <dbReference type="ChEBI" id="CHEBI:15378"/>
        <dbReference type="ChEBI" id="CHEBI:30616"/>
        <dbReference type="ChEBI" id="CHEBI:32551"/>
        <dbReference type="ChEBI" id="CHEBI:33019"/>
        <dbReference type="ChEBI" id="CHEBI:82748"/>
        <dbReference type="ChEBI" id="CHEBI:83665"/>
        <dbReference type="ChEBI" id="CHEBI:456215"/>
        <dbReference type="EC" id="6.3.4.19"/>
    </reaction>
</comment>
<dbReference type="AlphaFoldDB" id="A0A4P2VG17"/>
<dbReference type="PANTHER" id="PTHR43033:SF1">
    <property type="entry name" value="TRNA(ILE)-LYSIDINE SYNTHASE-RELATED"/>
    <property type="match status" value="1"/>
</dbReference>
<dbReference type="PANTHER" id="PTHR43033">
    <property type="entry name" value="TRNA(ILE)-LYSIDINE SYNTHASE-RELATED"/>
    <property type="match status" value="1"/>
</dbReference>
<comment type="subcellular location">
    <subcellularLocation>
        <location evidence="6">Cytoplasm</location>
    </subcellularLocation>
</comment>
<evidence type="ECO:0000256" key="5">
    <source>
        <dbReference type="ARBA" id="ARBA00048539"/>
    </source>
</evidence>
<feature type="binding site" evidence="6">
    <location>
        <begin position="72"/>
        <end position="77"/>
    </location>
    <ligand>
        <name>ATP</name>
        <dbReference type="ChEBI" id="CHEBI:30616"/>
    </ligand>
</feature>
<dbReference type="GO" id="GO:0006400">
    <property type="term" value="P:tRNA modification"/>
    <property type="evidence" value="ECO:0007669"/>
    <property type="project" value="UniProtKB-UniRule"/>
</dbReference>
<feature type="domain" description="tRNA(Ile)-lysidine/2-thiocytidine synthase N-terminal" evidence="7">
    <location>
        <begin position="70"/>
        <end position="259"/>
    </location>
</feature>
<dbReference type="SUPFAM" id="SSF52402">
    <property type="entry name" value="Adenine nucleotide alpha hydrolases-like"/>
    <property type="match status" value="1"/>
</dbReference>
<evidence type="ECO:0000256" key="6">
    <source>
        <dbReference type="HAMAP-Rule" id="MF_01161"/>
    </source>
</evidence>
<dbReference type="EC" id="6.3.4.19" evidence="6"/>
<evidence type="ECO:0000256" key="3">
    <source>
        <dbReference type="ARBA" id="ARBA00022741"/>
    </source>
</evidence>
<sequence>MLSGNNFSIKFVPDILKFQELYRNNNIIEEAKMEKRWQNLNRFEYKLLSDLLHLEKNLDFSGKSILLNLQVSGGMDSMCLLHALTKVLHSKLFNPKNKFKLIAQHFNHKKRGEESDLDAELIQKICIETGVPLYLEIAEEKTFSDGEKNFQNNARKWRKNKALLLSEKIKNELNCEHFYIVTAHHARDHVETVLLHILRGSALQGLKGIQKFSDDKLFYRPFAKINFEEIEEYSNEFSIKYRLDMSNLSNDYDRNYIRNHILGHLKKLRPNYQQAFHKLSEHAIEQLMLNETFLNSSLQGNFVIDKGTRSSELFHILIHKEKKLLGVVTKNCIDNILYEVELMFKKKIIKKEIKISSGWEIHLSNNNKNIEIDVFREKI</sequence>
<dbReference type="GO" id="GO:0005737">
    <property type="term" value="C:cytoplasm"/>
    <property type="evidence" value="ECO:0007669"/>
    <property type="project" value="UniProtKB-SubCell"/>
</dbReference>
<name>A0A4P2VG17_FLUSA</name>
<dbReference type="RefSeq" id="WP_130605659.1">
    <property type="nucleotide sequence ID" value="NZ_AP019368.1"/>
</dbReference>
<reference evidence="8 9" key="1">
    <citation type="submission" date="2018-12" db="EMBL/GenBank/DDBJ databases">
        <title>Rubrispira sanarue gen. nov., sp., nov., a member of the order Silvanigrellales, isolated from a brackish lake in Hamamatsu Japan.</title>
        <authorList>
            <person name="Maejima Y."/>
            <person name="Iino T."/>
            <person name="Muraguchi Y."/>
            <person name="Fukuda K."/>
            <person name="Nojiri H."/>
            <person name="Ohkuma M."/>
            <person name="Moriuchi R."/>
            <person name="Dohra H."/>
            <person name="Kimbara K."/>
            <person name="Shintani M."/>
        </authorList>
    </citation>
    <scope>NUCLEOTIDE SEQUENCE [LARGE SCALE GENOMIC DNA]</scope>
    <source>
        <strain evidence="8 9">RF1110005</strain>
    </source>
</reference>
<keyword evidence="2 6" id="KW-0819">tRNA processing</keyword>
<comment type="domain">
    <text evidence="6">The N-terminal region contains the highly conserved SGGXDS motif, predicted to be a P-loop motif involved in ATP binding.</text>
</comment>
<keyword evidence="1 6" id="KW-0436">Ligase</keyword>
<dbReference type="OrthoDB" id="9807403at2"/>
<comment type="similarity">
    <text evidence="6">Belongs to the tRNA(Ile)-lysidine synthase family.</text>
</comment>
<evidence type="ECO:0000256" key="1">
    <source>
        <dbReference type="ARBA" id="ARBA00022598"/>
    </source>
</evidence>
<evidence type="ECO:0000256" key="2">
    <source>
        <dbReference type="ARBA" id="ARBA00022694"/>
    </source>
</evidence>
<evidence type="ECO:0000256" key="4">
    <source>
        <dbReference type="ARBA" id="ARBA00022840"/>
    </source>
</evidence>
<evidence type="ECO:0000259" key="7">
    <source>
        <dbReference type="Pfam" id="PF01171"/>
    </source>
</evidence>
<dbReference type="InterPro" id="IPR011063">
    <property type="entry name" value="TilS/TtcA_N"/>
</dbReference>
<dbReference type="InterPro" id="IPR012795">
    <property type="entry name" value="tRNA_Ile_lys_synt_N"/>
</dbReference>
<dbReference type="Proteomes" id="UP000291236">
    <property type="component" value="Chromosome"/>
</dbReference>
<dbReference type="NCBIfam" id="TIGR02432">
    <property type="entry name" value="lysidine_TilS_N"/>
    <property type="match status" value="1"/>
</dbReference>
<dbReference type="CDD" id="cd01992">
    <property type="entry name" value="TilS_N"/>
    <property type="match status" value="1"/>
</dbReference>
<dbReference type="Pfam" id="PF01171">
    <property type="entry name" value="ATP_bind_3"/>
    <property type="match status" value="1"/>
</dbReference>
<comment type="function">
    <text evidence="6">Ligates lysine onto the cytidine present at position 34 of the AUA codon-specific tRNA(Ile) that contains the anticodon CAU, in an ATP-dependent manner. Cytidine is converted to lysidine, thus changing the amino acid specificity of the tRNA from methionine to isoleucine.</text>
</comment>
<organism evidence="8 9">
    <name type="scientific">Fluviispira sanaruensis</name>
    <dbReference type="NCBI Taxonomy" id="2493639"/>
    <lineage>
        <taxon>Bacteria</taxon>
        <taxon>Pseudomonadati</taxon>
        <taxon>Bdellovibrionota</taxon>
        <taxon>Oligoflexia</taxon>
        <taxon>Silvanigrellales</taxon>
        <taxon>Silvanigrellaceae</taxon>
        <taxon>Fluviispira</taxon>
    </lineage>
</organism>
<dbReference type="Gene3D" id="3.40.50.620">
    <property type="entry name" value="HUPs"/>
    <property type="match status" value="1"/>
</dbReference>
<dbReference type="InterPro" id="IPR014729">
    <property type="entry name" value="Rossmann-like_a/b/a_fold"/>
</dbReference>
<dbReference type="GO" id="GO:0005524">
    <property type="term" value="F:ATP binding"/>
    <property type="evidence" value="ECO:0007669"/>
    <property type="project" value="UniProtKB-UniRule"/>
</dbReference>
<keyword evidence="9" id="KW-1185">Reference proteome</keyword>
<dbReference type="HAMAP" id="MF_01161">
    <property type="entry name" value="tRNA_Ile_lys_synt"/>
    <property type="match status" value="1"/>
</dbReference>